<reference evidence="2 3" key="1">
    <citation type="submission" date="2019-02" db="EMBL/GenBank/DDBJ databases">
        <title>Draft genome sequences of novel Actinobacteria.</title>
        <authorList>
            <person name="Sahin N."/>
            <person name="Ay H."/>
            <person name="Saygin H."/>
        </authorList>
    </citation>
    <scope>NUCLEOTIDE SEQUENCE [LARGE SCALE GENOMIC DNA]</scope>
    <source>
        <strain evidence="2 3">KC603</strain>
    </source>
</reference>
<keyword evidence="3" id="KW-1185">Reference proteome</keyword>
<proteinExistence type="predicted"/>
<sequence length="221" mass="23883">MGVMNTRFDDVADDLRTAYAGGAEHRDAIAKTPWKLAERAAFLDRLRSAGARTLVEIGAGTGQDALFFQQSGLDVIATDLTAEMVAACAAKGLDARVMSVLAPDLPAESFDAAYALNCLLHVPDADLPAALASVRSLLRPDGLFFLGLYGGDGSEGVVEWDRHDPPRFFSWRTDAQLLAAAGEHFDVVDFHRVPLDPEGWFQSLTLSRRRGRGGRPRSRGA</sequence>
<dbReference type="InterPro" id="IPR041698">
    <property type="entry name" value="Methyltransf_25"/>
</dbReference>
<dbReference type="GO" id="GO:0032259">
    <property type="term" value="P:methylation"/>
    <property type="evidence" value="ECO:0007669"/>
    <property type="project" value="UniProtKB-KW"/>
</dbReference>
<comment type="caution">
    <text evidence="2">The sequence shown here is derived from an EMBL/GenBank/DDBJ whole genome shotgun (WGS) entry which is preliminary data.</text>
</comment>
<dbReference type="AlphaFoldDB" id="A0A4R4RF35"/>
<dbReference type="InterPro" id="IPR050508">
    <property type="entry name" value="Methyltransf_Superfamily"/>
</dbReference>
<dbReference type="SUPFAM" id="SSF53335">
    <property type="entry name" value="S-adenosyl-L-methionine-dependent methyltransferases"/>
    <property type="match status" value="1"/>
</dbReference>
<dbReference type="OrthoDB" id="9804312at2"/>
<dbReference type="Pfam" id="PF13649">
    <property type="entry name" value="Methyltransf_25"/>
    <property type="match status" value="1"/>
</dbReference>
<evidence type="ECO:0000259" key="1">
    <source>
        <dbReference type="Pfam" id="PF13649"/>
    </source>
</evidence>
<name>A0A4R4RF35_9ACTN</name>
<dbReference type="EMBL" id="SMKL01000066">
    <property type="protein sequence ID" value="TDC47897.1"/>
    <property type="molecule type" value="Genomic_DNA"/>
</dbReference>
<dbReference type="Proteomes" id="UP000295621">
    <property type="component" value="Unassembled WGS sequence"/>
</dbReference>
<evidence type="ECO:0000313" key="2">
    <source>
        <dbReference type="EMBL" id="TDC47897.1"/>
    </source>
</evidence>
<dbReference type="GO" id="GO:0008168">
    <property type="term" value="F:methyltransferase activity"/>
    <property type="evidence" value="ECO:0007669"/>
    <property type="project" value="UniProtKB-KW"/>
</dbReference>
<dbReference type="CDD" id="cd02440">
    <property type="entry name" value="AdoMet_MTases"/>
    <property type="match status" value="1"/>
</dbReference>
<protein>
    <submittedName>
        <fullName evidence="2">Class I SAM-dependent methyltransferase</fullName>
    </submittedName>
</protein>
<organism evidence="2 3">
    <name type="scientific">Jiangella ureilytica</name>
    <dbReference type="NCBI Taxonomy" id="2530374"/>
    <lineage>
        <taxon>Bacteria</taxon>
        <taxon>Bacillati</taxon>
        <taxon>Actinomycetota</taxon>
        <taxon>Actinomycetes</taxon>
        <taxon>Jiangellales</taxon>
        <taxon>Jiangellaceae</taxon>
        <taxon>Jiangella</taxon>
    </lineage>
</organism>
<keyword evidence="2" id="KW-0808">Transferase</keyword>
<accession>A0A4R4RF35</accession>
<dbReference type="PANTHER" id="PTHR42912">
    <property type="entry name" value="METHYLTRANSFERASE"/>
    <property type="match status" value="1"/>
</dbReference>
<feature type="domain" description="Methyltransferase" evidence="1">
    <location>
        <begin position="55"/>
        <end position="142"/>
    </location>
</feature>
<keyword evidence="2" id="KW-0489">Methyltransferase</keyword>
<gene>
    <name evidence="2" type="ORF">E1212_23030</name>
</gene>
<dbReference type="InterPro" id="IPR029063">
    <property type="entry name" value="SAM-dependent_MTases_sf"/>
</dbReference>
<dbReference type="Gene3D" id="3.40.50.150">
    <property type="entry name" value="Vaccinia Virus protein VP39"/>
    <property type="match status" value="1"/>
</dbReference>
<evidence type="ECO:0000313" key="3">
    <source>
        <dbReference type="Proteomes" id="UP000295621"/>
    </source>
</evidence>